<organism evidence="2">
    <name type="scientific">marine sediment metagenome</name>
    <dbReference type="NCBI Taxonomy" id="412755"/>
    <lineage>
        <taxon>unclassified sequences</taxon>
        <taxon>metagenomes</taxon>
        <taxon>ecological metagenomes</taxon>
    </lineage>
</organism>
<gene>
    <name evidence="2" type="ORF">LCGC14_0816070</name>
</gene>
<accession>A0A0F9PPX6</accession>
<evidence type="ECO:0000313" key="2">
    <source>
        <dbReference type="EMBL" id="KKN32214.1"/>
    </source>
</evidence>
<proteinExistence type="predicted"/>
<keyword evidence="1" id="KW-0472">Membrane</keyword>
<name>A0A0F9PPX6_9ZZZZ</name>
<comment type="caution">
    <text evidence="2">The sequence shown here is derived from an EMBL/GenBank/DDBJ whole genome shotgun (WGS) entry which is preliminary data.</text>
</comment>
<protein>
    <submittedName>
        <fullName evidence="2">Uncharacterized protein</fullName>
    </submittedName>
</protein>
<keyword evidence="1" id="KW-1133">Transmembrane helix</keyword>
<reference evidence="2" key="1">
    <citation type="journal article" date="2015" name="Nature">
        <title>Complex archaea that bridge the gap between prokaryotes and eukaryotes.</title>
        <authorList>
            <person name="Spang A."/>
            <person name="Saw J.H."/>
            <person name="Jorgensen S.L."/>
            <person name="Zaremba-Niedzwiedzka K."/>
            <person name="Martijn J."/>
            <person name="Lind A.E."/>
            <person name="van Eijk R."/>
            <person name="Schleper C."/>
            <person name="Guy L."/>
            <person name="Ettema T.J."/>
        </authorList>
    </citation>
    <scope>NUCLEOTIDE SEQUENCE</scope>
</reference>
<keyword evidence="1" id="KW-0812">Transmembrane</keyword>
<sequence length="202" mass="22824">MRVSRVFRLIFRIFILLLTTSVTLITVFGFMSAISILEPNTEGQGNINVDIDNADFNIDFDFLLGEVSEFNFSIPLNVTNAGYFDLKDLETMVELGMRYEHINLTVPGLNDTVTRKIFEIEHNLGTILQGETKSYILSGDISNFIPENFPDDITDINRYRTPESDIEFMLNITVSLTYTLGLHVLAFGIYNHPIANLSLPSS</sequence>
<feature type="transmembrane region" description="Helical" evidence="1">
    <location>
        <begin position="9"/>
        <end position="31"/>
    </location>
</feature>
<dbReference type="EMBL" id="LAZR01002267">
    <property type="protein sequence ID" value="KKN32214.1"/>
    <property type="molecule type" value="Genomic_DNA"/>
</dbReference>
<evidence type="ECO:0000256" key="1">
    <source>
        <dbReference type="SAM" id="Phobius"/>
    </source>
</evidence>
<dbReference type="AlphaFoldDB" id="A0A0F9PPX6"/>